<proteinExistence type="predicted"/>
<dbReference type="Proteomes" id="UP000692954">
    <property type="component" value="Unassembled WGS sequence"/>
</dbReference>
<accession>A0A8S1PLW1</accession>
<dbReference type="AlphaFoldDB" id="A0A8S1PLW1"/>
<sequence length="95" mass="11079">MTADGCNNSSFNKIGYVSQTNDSTNLHTFNIAPNLVINYLSLTKYKQYINILFDQMIKIETQPPFSETLIFKLFNVNFNQLEQQACIFSWMRIQI</sequence>
<comment type="caution">
    <text evidence="1">The sequence shown here is derived from an EMBL/GenBank/DDBJ whole genome shotgun (WGS) entry which is preliminary data.</text>
</comment>
<name>A0A8S1PLW1_9CILI</name>
<evidence type="ECO:0000313" key="1">
    <source>
        <dbReference type="EMBL" id="CAD8104235.1"/>
    </source>
</evidence>
<organism evidence="1 2">
    <name type="scientific">Paramecium sonneborni</name>
    <dbReference type="NCBI Taxonomy" id="65129"/>
    <lineage>
        <taxon>Eukaryota</taxon>
        <taxon>Sar</taxon>
        <taxon>Alveolata</taxon>
        <taxon>Ciliophora</taxon>
        <taxon>Intramacronucleata</taxon>
        <taxon>Oligohymenophorea</taxon>
        <taxon>Peniculida</taxon>
        <taxon>Parameciidae</taxon>
        <taxon>Paramecium</taxon>
    </lineage>
</organism>
<evidence type="ECO:0000313" key="2">
    <source>
        <dbReference type="Proteomes" id="UP000692954"/>
    </source>
</evidence>
<reference evidence="1" key="1">
    <citation type="submission" date="2021-01" db="EMBL/GenBank/DDBJ databases">
        <authorList>
            <consortium name="Genoscope - CEA"/>
            <person name="William W."/>
        </authorList>
    </citation>
    <scope>NUCLEOTIDE SEQUENCE</scope>
</reference>
<keyword evidence="2" id="KW-1185">Reference proteome</keyword>
<protein>
    <submittedName>
        <fullName evidence="1">Uncharacterized protein</fullName>
    </submittedName>
</protein>
<gene>
    <name evidence="1" type="ORF">PSON_ATCC_30995.1.T0820001</name>
</gene>
<dbReference type="EMBL" id="CAJJDN010000082">
    <property type="protein sequence ID" value="CAD8104235.1"/>
    <property type="molecule type" value="Genomic_DNA"/>
</dbReference>